<evidence type="ECO:0000313" key="2">
    <source>
        <dbReference type="Proteomes" id="UP000789525"/>
    </source>
</evidence>
<feature type="non-terminal residue" evidence="1">
    <location>
        <position position="133"/>
    </location>
</feature>
<sequence length="133" mass="14914">MPKHQSETYTFFCVLDNDERKNPFIVKVETSAMVAQLTSGIVEECKLSVPAYQLQLYQVDIQEISPKKRKVLVEERILGLKDEEALDPPALLSDIYPSGITKSSVHFIVRVPPSESIADVIRFVLGLTTTPSH</sequence>
<dbReference type="EMBL" id="CAJVPT010011166">
    <property type="protein sequence ID" value="CAG8577001.1"/>
    <property type="molecule type" value="Genomic_DNA"/>
</dbReference>
<name>A0ACA9M8K8_9GLOM</name>
<organism evidence="1 2">
    <name type="scientific">Acaulospora colombiana</name>
    <dbReference type="NCBI Taxonomy" id="27376"/>
    <lineage>
        <taxon>Eukaryota</taxon>
        <taxon>Fungi</taxon>
        <taxon>Fungi incertae sedis</taxon>
        <taxon>Mucoromycota</taxon>
        <taxon>Glomeromycotina</taxon>
        <taxon>Glomeromycetes</taxon>
        <taxon>Diversisporales</taxon>
        <taxon>Acaulosporaceae</taxon>
        <taxon>Acaulospora</taxon>
    </lineage>
</organism>
<evidence type="ECO:0000313" key="1">
    <source>
        <dbReference type="EMBL" id="CAG8577001.1"/>
    </source>
</evidence>
<dbReference type="Proteomes" id="UP000789525">
    <property type="component" value="Unassembled WGS sequence"/>
</dbReference>
<accession>A0ACA9M8K8</accession>
<keyword evidence="2" id="KW-1185">Reference proteome</keyword>
<proteinExistence type="predicted"/>
<protein>
    <submittedName>
        <fullName evidence="1">12383_t:CDS:1</fullName>
    </submittedName>
</protein>
<comment type="caution">
    <text evidence="1">The sequence shown here is derived from an EMBL/GenBank/DDBJ whole genome shotgun (WGS) entry which is preliminary data.</text>
</comment>
<reference evidence="1" key="1">
    <citation type="submission" date="2021-06" db="EMBL/GenBank/DDBJ databases">
        <authorList>
            <person name="Kallberg Y."/>
            <person name="Tangrot J."/>
            <person name="Rosling A."/>
        </authorList>
    </citation>
    <scope>NUCLEOTIDE SEQUENCE</scope>
    <source>
        <strain evidence="1">CL356</strain>
    </source>
</reference>
<gene>
    <name evidence="1" type="ORF">ACOLOM_LOCUS5821</name>
</gene>